<reference evidence="1 2" key="1">
    <citation type="submission" date="2020-04" db="EMBL/GenBank/DDBJ databases">
        <title>Genome sequencing of novel species.</title>
        <authorList>
            <person name="Heo J."/>
            <person name="Kim S.-J."/>
            <person name="Kim J.-S."/>
            <person name="Hong S.-B."/>
            <person name="Kwon S.-W."/>
        </authorList>
    </citation>
    <scope>NUCLEOTIDE SEQUENCE [LARGE SCALE GENOMIC DNA]</scope>
    <source>
        <strain evidence="1 2">F39-2</strain>
    </source>
</reference>
<evidence type="ECO:0000313" key="1">
    <source>
        <dbReference type="EMBL" id="QJD95485.1"/>
    </source>
</evidence>
<keyword evidence="2" id="KW-1185">Reference proteome</keyword>
<dbReference type="EMBL" id="CP051682">
    <property type="protein sequence ID" value="QJD95485.1"/>
    <property type="molecule type" value="Genomic_DNA"/>
</dbReference>
<organism evidence="1 2">
    <name type="scientific">Mucilaginibacter robiniae</name>
    <dbReference type="NCBI Taxonomy" id="2728022"/>
    <lineage>
        <taxon>Bacteria</taxon>
        <taxon>Pseudomonadati</taxon>
        <taxon>Bacteroidota</taxon>
        <taxon>Sphingobacteriia</taxon>
        <taxon>Sphingobacteriales</taxon>
        <taxon>Sphingobacteriaceae</taxon>
        <taxon>Mucilaginibacter</taxon>
    </lineage>
</organism>
<gene>
    <name evidence="1" type="ORF">HH214_06155</name>
</gene>
<sequence length="148" mass="17148">MRTYPAILLTLDLQNALHHYWLTFDRGLYLIRDEKDAYQGAIARRPDGSWQRISGKRFPASAVGRMGDAIDHFEYLSEQSFGFGLDVDGELLYCEVLLGQHGYRIYLHHEFVGEIRMNFDWQWEVVFGQLPAPMLLGDIGARIEQHFA</sequence>
<accession>A0A7L5DWT1</accession>
<dbReference type="KEGG" id="mrob:HH214_06155"/>
<dbReference type="RefSeq" id="WP_169606495.1">
    <property type="nucleotide sequence ID" value="NZ_CP051682.1"/>
</dbReference>
<evidence type="ECO:0000313" key="2">
    <source>
        <dbReference type="Proteomes" id="UP000503278"/>
    </source>
</evidence>
<name>A0A7L5DWT1_9SPHI</name>
<protein>
    <submittedName>
        <fullName evidence="1">Uncharacterized protein</fullName>
    </submittedName>
</protein>
<dbReference type="AlphaFoldDB" id="A0A7L5DWT1"/>
<dbReference type="Proteomes" id="UP000503278">
    <property type="component" value="Chromosome"/>
</dbReference>
<proteinExistence type="predicted"/>